<dbReference type="PANTHER" id="PTHR42939">
    <property type="entry name" value="ABC TRANSPORTER ATP-BINDING PROTEIN ALBC-RELATED"/>
    <property type="match status" value="1"/>
</dbReference>
<gene>
    <name evidence="5" type="ORF">H6G24_03155</name>
</gene>
<dbReference type="GO" id="GO:0005524">
    <property type="term" value="F:ATP binding"/>
    <property type="evidence" value="ECO:0007669"/>
    <property type="project" value="UniProtKB-KW"/>
</dbReference>
<accession>A0ABR8A3I4</accession>
<dbReference type="InterPro" id="IPR027417">
    <property type="entry name" value="P-loop_NTPase"/>
</dbReference>
<comment type="caution">
    <text evidence="5">The sequence shown here is derived from an EMBL/GenBank/DDBJ whole genome shotgun (WGS) entry which is preliminary data.</text>
</comment>
<dbReference type="InterPro" id="IPR003439">
    <property type="entry name" value="ABC_transporter-like_ATP-bd"/>
</dbReference>
<keyword evidence="2" id="KW-0547">Nucleotide-binding</keyword>
<dbReference type="CDD" id="cd03230">
    <property type="entry name" value="ABC_DR_subfamily_A"/>
    <property type="match status" value="1"/>
</dbReference>
<dbReference type="Proteomes" id="UP000658514">
    <property type="component" value="Unassembled WGS sequence"/>
</dbReference>
<dbReference type="SMART" id="SM00382">
    <property type="entry name" value="AAA"/>
    <property type="match status" value="1"/>
</dbReference>
<dbReference type="Gene3D" id="3.40.50.300">
    <property type="entry name" value="P-loop containing nucleotide triphosphate hydrolases"/>
    <property type="match status" value="1"/>
</dbReference>
<dbReference type="SUPFAM" id="SSF52540">
    <property type="entry name" value="P-loop containing nucleoside triphosphate hydrolases"/>
    <property type="match status" value="1"/>
</dbReference>
<evidence type="ECO:0000313" key="5">
    <source>
        <dbReference type="EMBL" id="MBD2194493.1"/>
    </source>
</evidence>
<keyword evidence="3 5" id="KW-0067">ATP-binding</keyword>
<evidence type="ECO:0000256" key="3">
    <source>
        <dbReference type="ARBA" id="ARBA00022840"/>
    </source>
</evidence>
<dbReference type="InterPro" id="IPR051782">
    <property type="entry name" value="ABC_Transporter_VariousFunc"/>
</dbReference>
<evidence type="ECO:0000259" key="4">
    <source>
        <dbReference type="PROSITE" id="PS50893"/>
    </source>
</evidence>
<protein>
    <submittedName>
        <fullName evidence="5">ABC transporter ATP-binding protein</fullName>
    </submittedName>
</protein>
<dbReference type="RefSeq" id="WP_190538765.1">
    <property type="nucleotide sequence ID" value="NZ_CAWPNO010000073.1"/>
</dbReference>
<dbReference type="Pfam" id="PF00005">
    <property type="entry name" value="ABC_tran"/>
    <property type="match status" value="1"/>
</dbReference>
<dbReference type="InterPro" id="IPR017871">
    <property type="entry name" value="ABC_transporter-like_CS"/>
</dbReference>
<evidence type="ECO:0000256" key="1">
    <source>
        <dbReference type="ARBA" id="ARBA00022448"/>
    </source>
</evidence>
<evidence type="ECO:0000256" key="2">
    <source>
        <dbReference type="ARBA" id="ARBA00022741"/>
    </source>
</evidence>
<proteinExistence type="predicted"/>
<keyword evidence="6" id="KW-1185">Reference proteome</keyword>
<dbReference type="InterPro" id="IPR003593">
    <property type="entry name" value="AAA+_ATPase"/>
</dbReference>
<reference evidence="5 6" key="1">
    <citation type="journal article" date="2020" name="ISME J.">
        <title>Comparative genomics reveals insights into cyanobacterial evolution and habitat adaptation.</title>
        <authorList>
            <person name="Chen M.Y."/>
            <person name="Teng W.K."/>
            <person name="Zhao L."/>
            <person name="Hu C.X."/>
            <person name="Zhou Y.K."/>
            <person name="Han B.P."/>
            <person name="Song L.R."/>
            <person name="Shu W.S."/>
        </authorList>
    </citation>
    <scope>NUCLEOTIDE SEQUENCE [LARGE SCALE GENOMIC DNA]</scope>
    <source>
        <strain evidence="5 6">FACHB-288</strain>
    </source>
</reference>
<evidence type="ECO:0000313" key="6">
    <source>
        <dbReference type="Proteomes" id="UP000658514"/>
    </source>
</evidence>
<sequence>MKSVVDVSDSRLNTPDTPPVVLTSELRKVYRTGFWMQQKVLSLKSCSLIVYPGETFGLLGPNGAGKTTLLKLLLGIIRPTSGRGLLLGKPLGDRSVKQYIGYLPENPYLYDYLTGWEFLQLAAGLFQIPQNIQRQRIPELLELVGLSLVDARKKQMRRYSKGMLQRVGMAQALINDPKLIFLDEPMSGLDPMGRYQMREIILKLKAEGKTIFFNSHILSEVEQICDRVAILSQGELICTGSFSELLGNSTAYHIKGQGGDVEFLQQWIPNITFKADNSWQGILPQDNYYDFLTNLRMTGAQILAMNLSRPSLEEFFIQQIQQKKSFS</sequence>
<dbReference type="PANTHER" id="PTHR42939:SF1">
    <property type="entry name" value="ABC TRANSPORTER ATP-BINDING PROTEIN ALBC-RELATED"/>
    <property type="match status" value="1"/>
</dbReference>
<dbReference type="PROSITE" id="PS00211">
    <property type="entry name" value="ABC_TRANSPORTER_1"/>
    <property type="match status" value="1"/>
</dbReference>
<dbReference type="EMBL" id="JACJQH010000004">
    <property type="protein sequence ID" value="MBD2194493.1"/>
    <property type="molecule type" value="Genomic_DNA"/>
</dbReference>
<feature type="domain" description="ABC transporter" evidence="4">
    <location>
        <begin position="24"/>
        <end position="258"/>
    </location>
</feature>
<dbReference type="PROSITE" id="PS50893">
    <property type="entry name" value="ABC_TRANSPORTER_2"/>
    <property type="match status" value="1"/>
</dbReference>
<keyword evidence="1" id="KW-0813">Transport</keyword>
<organism evidence="5 6">
    <name type="scientific">Calothrix parietina FACHB-288</name>
    <dbReference type="NCBI Taxonomy" id="2692896"/>
    <lineage>
        <taxon>Bacteria</taxon>
        <taxon>Bacillati</taxon>
        <taxon>Cyanobacteriota</taxon>
        <taxon>Cyanophyceae</taxon>
        <taxon>Nostocales</taxon>
        <taxon>Calotrichaceae</taxon>
        <taxon>Calothrix</taxon>
    </lineage>
</organism>
<name>A0ABR8A3I4_9CYAN</name>